<feature type="compositionally biased region" description="Gly residues" evidence="1">
    <location>
        <begin position="343"/>
        <end position="352"/>
    </location>
</feature>
<feature type="chain" id="PRO_5042956547" evidence="3">
    <location>
        <begin position="28"/>
        <end position="358"/>
    </location>
</feature>
<evidence type="ECO:0000313" key="5">
    <source>
        <dbReference type="Proteomes" id="UP001301769"/>
    </source>
</evidence>
<evidence type="ECO:0000256" key="3">
    <source>
        <dbReference type="SAM" id="SignalP"/>
    </source>
</evidence>
<feature type="transmembrane region" description="Helical" evidence="2">
    <location>
        <begin position="237"/>
        <end position="264"/>
    </location>
</feature>
<keyword evidence="2" id="KW-1133">Transmembrane helix</keyword>
<gene>
    <name evidence="4" type="ORF">QBC37DRAFT_434183</name>
</gene>
<keyword evidence="3" id="KW-0732">Signal</keyword>
<dbReference type="AlphaFoldDB" id="A0AAN6XUJ9"/>
<organism evidence="4 5">
    <name type="scientific">Rhypophila decipiens</name>
    <dbReference type="NCBI Taxonomy" id="261697"/>
    <lineage>
        <taxon>Eukaryota</taxon>
        <taxon>Fungi</taxon>
        <taxon>Dikarya</taxon>
        <taxon>Ascomycota</taxon>
        <taxon>Pezizomycotina</taxon>
        <taxon>Sordariomycetes</taxon>
        <taxon>Sordariomycetidae</taxon>
        <taxon>Sordariales</taxon>
        <taxon>Naviculisporaceae</taxon>
        <taxon>Rhypophila</taxon>
    </lineage>
</organism>
<dbReference type="Pfam" id="PF06687">
    <property type="entry name" value="SUR7"/>
    <property type="match status" value="1"/>
</dbReference>
<keyword evidence="2" id="KW-0812">Transmembrane</keyword>
<keyword evidence="2" id="KW-0472">Membrane</keyword>
<dbReference type="PANTHER" id="PTHR28019">
    <property type="entry name" value="CELL MEMBRANE PROTEIN YLR413W-RELATED"/>
    <property type="match status" value="1"/>
</dbReference>
<dbReference type="PANTHER" id="PTHR28019:SF7">
    <property type="entry name" value="SUR7 PROTEIN"/>
    <property type="match status" value="1"/>
</dbReference>
<feature type="signal peptide" evidence="3">
    <location>
        <begin position="1"/>
        <end position="27"/>
    </location>
</feature>
<reference evidence="4" key="1">
    <citation type="journal article" date="2023" name="Mol. Phylogenet. Evol.">
        <title>Genome-scale phylogeny and comparative genomics of the fungal order Sordariales.</title>
        <authorList>
            <person name="Hensen N."/>
            <person name="Bonometti L."/>
            <person name="Westerberg I."/>
            <person name="Brannstrom I.O."/>
            <person name="Guillou S."/>
            <person name="Cros-Aarteil S."/>
            <person name="Calhoun S."/>
            <person name="Haridas S."/>
            <person name="Kuo A."/>
            <person name="Mondo S."/>
            <person name="Pangilinan J."/>
            <person name="Riley R."/>
            <person name="LaButti K."/>
            <person name="Andreopoulos B."/>
            <person name="Lipzen A."/>
            <person name="Chen C."/>
            <person name="Yan M."/>
            <person name="Daum C."/>
            <person name="Ng V."/>
            <person name="Clum A."/>
            <person name="Steindorff A."/>
            <person name="Ohm R.A."/>
            <person name="Martin F."/>
            <person name="Silar P."/>
            <person name="Natvig D.O."/>
            <person name="Lalanne C."/>
            <person name="Gautier V."/>
            <person name="Ament-Velasquez S.L."/>
            <person name="Kruys A."/>
            <person name="Hutchinson M.I."/>
            <person name="Powell A.J."/>
            <person name="Barry K."/>
            <person name="Miller A.N."/>
            <person name="Grigoriev I.V."/>
            <person name="Debuchy R."/>
            <person name="Gladieux P."/>
            <person name="Hiltunen Thoren M."/>
            <person name="Johannesson H."/>
        </authorList>
    </citation>
    <scope>NUCLEOTIDE SEQUENCE</scope>
    <source>
        <strain evidence="4">PSN293</strain>
    </source>
</reference>
<dbReference type="InterPro" id="IPR052413">
    <property type="entry name" value="SUR7_domain"/>
</dbReference>
<dbReference type="EMBL" id="MU858331">
    <property type="protein sequence ID" value="KAK4206984.1"/>
    <property type="molecule type" value="Genomic_DNA"/>
</dbReference>
<evidence type="ECO:0000256" key="2">
    <source>
        <dbReference type="SAM" id="Phobius"/>
    </source>
</evidence>
<accession>A0AAN6XUJ9</accession>
<feature type="transmembrane region" description="Helical" evidence="2">
    <location>
        <begin position="284"/>
        <end position="305"/>
    </location>
</feature>
<dbReference type="Proteomes" id="UP001301769">
    <property type="component" value="Unassembled WGS sequence"/>
</dbReference>
<proteinExistence type="predicted"/>
<reference evidence="4" key="2">
    <citation type="submission" date="2023-05" db="EMBL/GenBank/DDBJ databases">
        <authorList>
            <consortium name="Lawrence Berkeley National Laboratory"/>
            <person name="Steindorff A."/>
            <person name="Hensen N."/>
            <person name="Bonometti L."/>
            <person name="Westerberg I."/>
            <person name="Brannstrom I.O."/>
            <person name="Guillou S."/>
            <person name="Cros-Aarteil S."/>
            <person name="Calhoun S."/>
            <person name="Haridas S."/>
            <person name="Kuo A."/>
            <person name="Mondo S."/>
            <person name="Pangilinan J."/>
            <person name="Riley R."/>
            <person name="Labutti K."/>
            <person name="Andreopoulos B."/>
            <person name="Lipzen A."/>
            <person name="Chen C."/>
            <person name="Yanf M."/>
            <person name="Daum C."/>
            <person name="Ng V."/>
            <person name="Clum A."/>
            <person name="Ohm R."/>
            <person name="Martin F."/>
            <person name="Silar P."/>
            <person name="Natvig D."/>
            <person name="Lalanne C."/>
            <person name="Gautier V."/>
            <person name="Ament-Velasquez S.L."/>
            <person name="Kruys A."/>
            <person name="Hutchinson M.I."/>
            <person name="Powell A.J."/>
            <person name="Barry K."/>
            <person name="Miller A.N."/>
            <person name="Grigoriev I.V."/>
            <person name="Debuchy R."/>
            <person name="Gladieux P."/>
            <person name="Thoren M.H."/>
            <person name="Johannesson H."/>
        </authorList>
    </citation>
    <scope>NUCLEOTIDE SEQUENCE</scope>
    <source>
        <strain evidence="4">PSN293</strain>
    </source>
</reference>
<dbReference type="GO" id="GO:0031505">
    <property type="term" value="P:fungal-type cell wall organization"/>
    <property type="evidence" value="ECO:0007669"/>
    <property type="project" value="TreeGrafter"/>
</dbReference>
<sequence>MKRITVAIPVLASLAAFILILLALLAGQNPGYMEDYDILKLNTSALGKNLLSNALADDDEPTPTQSGGPDSICSDLPSFLGKACGSATSAVAGVQSDIIDKIDDINNDIADRLADRLGIHEFYSLHVLTICNGEFEPNATASEWKNVTSCRKGLNGYGYNVSESLDMELKAGPFKITLADLGFTQSLQEQLDDVAKYTKALAILFIVTATLVGLSFLTSLLAIFLIPGRRESAARKVNLLTSALAVILLLVSSILVTVAVSMAVDKINEAGDDIGLSATRGSKYLVITWVATGLFLVLVFGFWLVQTWRWRKGGAKRNFPRGGKAWYGGEKRVRDSEETAGTGPRGSHGGGSRWSRRR</sequence>
<comment type="caution">
    <text evidence="4">The sequence shown here is derived from an EMBL/GenBank/DDBJ whole genome shotgun (WGS) entry which is preliminary data.</text>
</comment>
<evidence type="ECO:0000313" key="4">
    <source>
        <dbReference type="EMBL" id="KAK4206984.1"/>
    </source>
</evidence>
<name>A0AAN6XUJ9_9PEZI</name>
<evidence type="ECO:0000256" key="1">
    <source>
        <dbReference type="SAM" id="MobiDB-lite"/>
    </source>
</evidence>
<dbReference type="InterPro" id="IPR009571">
    <property type="entry name" value="SUR7/Rim9-like_fungi"/>
</dbReference>
<protein>
    <submittedName>
        <fullName evidence="4">Actin cortical patch SUR7/pH-response regulator pali</fullName>
    </submittedName>
</protein>
<keyword evidence="5" id="KW-1185">Reference proteome</keyword>
<dbReference type="GO" id="GO:0005886">
    <property type="term" value="C:plasma membrane"/>
    <property type="evidence" value="ECO:0007669"/>
    <property type="project" value="InterPro"/>
</dbReference>
<feature type="transmembrane region" description="Helical" evidence="2">
    <location>
        <begin position="200"/>
        <end position="225"/>
    </location>
</feature>
<dbReference type="GO" id="GO:0051285">
    <property type="term" value="C:cell cortex of cell tip"/>
    <property type="evidence" value="ECO:0007669"/>
    <property type="project" value="TreeGrafter"/>
</dbReference>
<feature type="region of interest" description="Disordered" evidence="1">
    <location>
        <begin position="323"/>
        <end position="358"/>
    </location>
</feature>